<dbReference type="SUPFAM" id="SSF81301">
    <property type="entry name" value="Nucleotidyltransferase"/>
    <property type="match status" value="1"/>
</dbReference>
<evidence type="ECO:0000256" key="1">
    <source>
        <dbReference type="SAM" id="MobiDB-lite"/>
    </source>
</evidence>
<dbReference type="GO" id="GO:0016779">
    <property type="term" value="F:nucleotidyltransferase activity"/>
    <property type="evidence" value="ECO:0007669"/>
    <property type="project" value="InterPro"/>
</dbReference>
<feature type="region of interest" description="Disordered" evidence="1">
    <location>
        <begin position="1"/>
        <end position="29"/>
    </location>
</feature>
<comment type="caution">
    <text evidence="4">The sequence shown here is derived from an EMBL/GenBank/DDBJ whole genome shotgun (WGS) entry which is preliminary data.</text>
</comment>
<dbReference type="Pfam" id="PF01909">
    <property type="entry name" value="NTP_transf_2"/>
    <property type="match status" value="1"/>
</dbReference>
<dbReference type="InterPro" id="IPR007842">
    <property type="entry name" value="HEPN_dom"/>
</dbReference>
<dbReference type="Gene3D" id="3.30.460.10">
    <property type="entry name" value="Beta Polymerase, domain 2"/>
    <property type="match status" value="1"/>
</dbReference>
<evidence type="ECO:0000259" key="2">
    <source>
        <dbReference type="Pfam" id="PF01909"/>
    </source>
</evidence>
<protein>
    <submittedName>
        <fullName evidence="4">HEPN domain-containing protein</fullName>
    </submittedName>
</protein>
<name>A0A6B1DYU0_9CHLR</name>
<proteinExistence type="predicted"/>
<dbReference type="CDD" id="cd05403">
    <property type="entry name" value="NT_KNTase_like"/>
    <property type="match status" value="1"/>
</dbReference>
<gene>
    <name evidence="4" type="ORF">F4Y08_16340</name>
</gene>
<organism evidence="4">
    <name type="scientific">Caldilineaceae bacterium SB0662_bin_9</name>
    <dbReference type="NCBI Taxonomy" id="2605258"/>
    <lineage>
        <taxon>Bacteria</taxon>
        <taxon>Bacillati</taxon>
        <taxon>Chloroflexota</taxon>
        <taxon>Caldilineae</taxon>
        <taxon>Caldilineales</taxon>
        <taxon>Caldilineaceae</taxon>
    </lineage>
</organism>
<dbReference type="AlphaFoldDB" id="A0A6B1DYU0"/>
<accession>A0A6B1DYU0</accession>
<feature type="domain" description="Polymerase nucleotidyl transferase" evidence="2">
    <location>
        <begin position="46"/>
        <end position="82"/>
    </location>
</feature>
<feature type="domain" description="HEPN" evidence="3">
    <location>
        <begin position="151"/>
        <end position="234"/>
    </location>
</feature>
<reference evidence="4" key="1">
    <citation type="submission" date="2019-09" db="EMBL/GenBank/DDBJ databases">
        <title>Characterisation of the sponge microbiome using genome-centric metagenomics.</title>
        <authorList>
            <person name="Engelberts J.P."/>
            <person name="Robbins S.J."/>
            <person name="De Goeij J.M."/>
            <person name="Aranda M."/>
            <person name="Bell S.C."/>
            <person name="Webster N.S."/>
        </authorList>
    </citation>
    <scope>NUCLEOTIDE SEQUENCE</scope>
    <source>
        <strain evidence="4">SB0662_bin_9</strain>
    </source>
</reference>
<dbReference type="EMBL" id="VXPY01000119">
    <property type="protein sequence ID" value="MYD91873.1"/>
    <property type="molecule type" value="Genomic_DNA"/>
</dbReference>
<feature type="region of interest" description="Disordered" evidence="1">
    <location>
        <begin position="340"/>
        <end position="378"/>
    </location>
</feature>
<dbReference type="InterPro" id="IPR043519">
    <property type="entry name" value="NT_sf"/>
</dbReference>
<feature type="compositionally biased region" description="Polar residues" evidence="1">
    <location>
        <begin position="1"/>
        <end position="12"/>
    </location>
</feature>
<sequence>MSTPPSSSNGVRSSRLHQEIGSPELEWGPREPACDARALEVAGWLQARLPNHTVLLFGSRARGDYKPHSDIDLIVLGEDNSSTWPQGLHSQAARLGLDVDVMSLPYDWEKFLANRDSPSHLAGAVQRDGLNPDGRHLKPMAQNNPWPGIQASLKVAQDALYESLFNFAHDRLATALTQAHHALENALKALYAVHRGAPPHIHALKALGMVVRACEPDIDLPSDAWLDALTELRRIQPYSAEFGGGSEKTVLVTEDPQETVEAVQYLCGRMAEATLRRMDKKPRDVGYQHWEEDAPFGGLEYMDPGSLDRFERGRQEERQAMLRQLAEMAISAPTVRDRILQRLDTEPPDRWPSVEDIMGLSRMPPDPDDKDITPLEPG</sequence>
<feature type="compositionally biased region" description="Basic and acidic residues" evidence="1">
    <location>
        <begin position="365"/>
        <end position="378"/>
    </location>
</feature>
<evidence type="ECO:0000313" key="4">
    <source>
        <dbReference type="EMBL" id="MYD91873.1"/>
    </source>
</evidence>
<dbReference type="InterPro" id="IPR002934">
    <property type="entry name" value="Polymerase_NTP_transf_dom"/>
</dbReference>
<dbReference type="Gene3D" id="1.20.120.330">
    <property type="entry name" value="Nucleotidyltransferases domain 2"/>
    <property type="match status" value="1"/>
</dbReference>
<evidence type="ECO:0000259" key="3">
    <source>
        <dbReference type="Pfam" id="PF05168"/>
    </source>
</evidence>
<feature type="compositionally biased region" description="Basic and acidic residues" evidence="1">
    <location>
        <begin position="340"/>
        <end position="353"/>
    </location>
</feature>
<dbReference type="Pfam" id="PF05168">
    <property type="entry name" value="HEPN"/>
    <property type="match status" value="1"/>
</dbReference>